<evidence type="ECO:0000256" key="4">
    <source>
        <dbReference type="SAM" id="MobiDB-lite"/>
    </source>
</evidence>
<evidence type="ECO:0000259" key="5">
    <source>
        <dbReference type="PROSITE" id="PS50102"/>
    </source>
</evidence>
<evidence type="ECO:0000256" key="2">
    <source>
        <dbReference type="PROSITE-ProRule" id="PRU00047"/>
    </source>
</evidence>
<keyword evidence="8" id="KW-1185">Reference proteome</keyword>
<organism evidence="7 8">
    <name type="scientific">Artemisia annua</name>
    <name type="common">Sweet wormwood</name>
    <dbReference type="NCBI Taxonomy" id="35608"/>
    <lineage>
        <taxon>Eukaryota</taxon>
        <taxon>Viridiplantae</taxon>
        <taxon>Streptophyta</taxon>
        <taxon>Embryophyta</taxon>
        <taxon>Tracheophyta</taxon>
        <taxon>Spermatophyta</taxon>
        <taxon>Magnoliopsida</taxon>
        <taxon>eudicotyledons</taxon>
        <taxon>Gunneridae</taxon>
        <taxon>Pentapetalae</taxon>
        <taxon>asterids</taxon>
        <taxon>campanulids</taxon>
        <taxon>Asterales</taxon>
        <taxon>Asteraceae</taxon>
        <taxon>Asteroideae</taxon>
        <taxon>Anthemideae</taxon>
        <taxon>Artemisiinae</taxon>
        <taxon>Artemisia</taxon>
    </lineage>
</organism>
<dbReference type="SMART" id="SM00343">
    <property type="entry name" value="ZnF_C2HC"/>
    <property type="match status" value="3"/>
</dbReference>
<keyword evidence="1 3" id="KW-0694">RNA-binding</keyword>
<evidence type="ECO:0000256" key="3">
    <source>
        <dbReference type="PROSITE-ProRule" id="PRU00176"/>
    </source>
</evidence>
<dbReference type="PANTHER" id="PTHR10501">
    <property type="entry name" value="U1 SMALL NUCLEAR RIBONUCLEOPROTEIN A/U2 SMALL NUCLEAR RIBONUCLEOPROTEIN B"/>
    <property type="match status" value="1"/>
</dbReference>
<feature type="region of interest" description="Disordered" evidence="4">
    <location>
        <begin position="232"/>
        <end position="302"/>
    </location>
</feature>
<dbReference type="InterPro" id="IPR001878">
    <property type="entry name" value="Znf_CCHC"/>
</dbReference>
<accession>A0A2U1PJY2</accession>
<dbReference type="GO" id="GO:0008270">
    <property type="term" value="F:zinc ion binding"/>
    <property type="evidence" value="ECO:0007669"/>
    <property type="project" value="UniProtKB-KW"/>
</dbReference>
<evidence type="ECO:0000313" key="7">
    <source>
        <dbReference type="EMBL" id="PWA86071.1"/>
    </source>
</evidence>
<name>A0A2U1PJY2_ARTAN</name>
<dbReference type="SUPFAM" id="SSF54928">
    <property type="entry name" value="RNA-binding domain, RBD"/>
    <property type="match status" value="1"/>
</dbReference>
<keyword evidence="2" id="KW-0863">Zinc-finger</keyword>
<dbReference type="OrthoDB" id="431169at2759"/>
<feature type="compositionally biased region" description="Polar residues" evidence="4">
    <location>
        <begin position="27"/>
        <end position="37"/>
    </location>
</feature>
<dbReference type="AlphaFoldDB" id="A0A2U1PJY2"/>
<protein>
    <submittedName>
        <fullName evidence="7">Nucleotide-binding, alpha-beta plait</fullName>
    </submittedName>
</protein>
<feature type="compositionally biased region" description="Basic and acidic residues" evidence="4">
    <location>
        <begin position="245"/>
        <end position="278"/>
    </location>
</feature>
<dbReference type="Pfam" id="PF00076">
    <property type="entry name" value="RRM_1"/>
    <property type="match status" value="1"/>
</dbReference>
<dbReference type="InterPro" id="IPR000504">
    <property type="entry name" value="RRM_dom"/>
</dbReference>
<dbReference type="Pfam" id="PF00098">
    <property type="entry name" value="zf-CCHC"/>
    <property type="match status" value="2"/>
</dbReference>
<keyword evidence="2" id="KW-0862">Zinc</keyword>
<dbReference type="Gene3D" id="4.10.60.10">
    <property type="entry name" value="Zinc finger, CCHC-type"/>
    <property type="match status" value="2"/>
</dbReference>
<feature type="domain" description="RRM" evidence="5">
    <location>
        <begin position="137"/>
        <end position="223"/>
    </location>
</feature>
<feature type="domain" description="CCHC-type" evidence="6">
    <location>
        <begin position="324"/>
        <end position="339"/>
    </location>
</feature>
<dbReference type="SMART" id="SM00360">
    <property type="entry name" value="RRM"/>
    <property type="match status" value="1"/>
</dbReference>
<dbReference type="CDD" id="cd21618">
    <property type="entry name" value="RRM_AtNSRA_like"/>
    <property type="match status" value="1"/>
</dbReference>
<dbReference type="EMBL" id="PKPP01001058">
    <property type="protein sequence ID" value="PWA86071.1"/>
    <property type="molecule type" value="Genomic_DNA"/>
</dbReference>
<feature type="region of interest" description="Disordered" evidence="4">
    <location>
        <begin position="381"/>
        <end position="404"/>
    </location>
</feature>
<dbReference type="InterPro" id="IPR036875">
    <property type="entry name" value="Znf_CCHC_sf"/>
</dbReference>
<evidence type="ECO:0000256" key="1">
    <source>
        <dbReference type="ARBA" id="ARBA00022884"/>
    </source>
</evidence>
<proteinExistence type="predicted"/>
<reference evidence="7 8" key="1">
    <citation type="journal article" date="2018" name="Mol. Plant">
        <title>The genome of Artemisia annua provides insight into the evolution of Asteraceae family and artemisinin biosynthesis.</title>
        <authorList>
            <person name="Shen Q."/>
            <person name="Zhang L."/>
            <person name="Liao Z."/>
            <person name="Wang S."/>
            <person name="Yan T."/>
            <person name="Shi P."/>
            <person name="Liu M."/>
            <person name="Fu X."/>
            <person name="Pan Q."/>
            <person name="Wang Y."/>
            <person name="Lv Z."/>
            <person name="Lu X."/>
            <person name="Zhang F."/>
            <person name="Jiang W."/>
            <person name="Ma Y."/>
            <person name="Chen M."/>
            <person name="Hao X."/>
            <person name="Li L."/>
            <person name="Tang Y."/>
            <person name="Lv G."/>
            <person name="Zhou Y."/>
            <person name="Sun X."/>
            <person name="Brodelius P.E."/>
            <person name="Rose J.K.C."/>
            <person name="Tang K."/>
        </authorList>
    </citation>
    <scope>NUCLEOTIDE SEQUENCE [LARGE SCALE GENOMIC DNA]</scope>
    <source>
        <strain evidence="8">cv. Huhao1</strain>
        <tissue evidence="7">Leaf</tissue>
    </source>
</reference>
<dbReference type="PROSITE" id="PS50158">
    <property type="entry name" value="ZF_CCHC"/>
    <property type="match status" value="3"/>
</dbReference>
<sequence>MADPYWRYAADRGSGPPPTYPGYIPSEPSTLSSQPLWTSHNHVSSSSDFLQNDILSSRPRPYGVDDYMGIRRPETGISGYAAGTSRNGHPPVWEDPYPLGRRDVMQGIRPEIPDIVNERPASLRMADGPPVGVRESNVLFVDALPSDCSRREVSHLFRPFLGFQELRLVHKEPRHGADRGLVLCFVEFSDSKHALTALEALQGYKFDNKKPDSPALKIQFAHFPFQLPPDREEQRHANSFQLPSNREDQGRLTPRRREPSIEDEEPRGRKQFEKRKFEGSPQTSKKRKNVESTADSSDSRKGRSFCIKCNRRHFGECKADLKGCFSCGKLDHKSWDCPSESAKACFNCGKSDHKSKDCRNKLCHGCKEPGHLAAECPKLNFNGSKREKKGNASEPMVKDEPQKT</sequence>
<keyword evidence="2" id="KW-0479">Metal-binding</keyword>
<gene>
    <name evidence="7" type="ORF">CTI12_AA144300</name>
</gene>
<feature type="domain" description="CCHC-type" evidence="6">
    <location>
        <begin position="345"/>
        <end position="360"/>
    </location>
</feature>
<feature type="region of interest" description="Disordered" evidence="4">
    <location>
        <begin position="1"/>
        <end position="37"/>
    </location>
</feature>
<evidence type="ECO:0000259" key="6">
    <source>
        <dbReference type="PROSITE" id="PS50158"/>
    </source>
</evidence>
<dbReference type="GO" id="GO:0003723">
    <property type="term" value="F:RNA binding"/>
    <property type="evidence" value="ECO:0007669"/>
    <property type="project" value="UniProtKB-UniRule"/>
</dbReference>
<dbReference type="SUPFAM" id="SSF57756">
    <property type="entry name" value="Retrovirus zinc finger-like domains"/>
    <property type="match status" value="1"/>
</dbReference>
<evidence type="ECO:0000313" key="8">
    <source>
        <dbReference type="Proteomes" id="UP000245207"/>
    </source>
</evidence>
<dbReference type="Gene3D" id="3.30.70.330">
    <property type="match status" value="1"/>
</dbReference>
<dbReference type="InterPro" id="IPR035979">
    <property type="entry name" value="RBD_domain_sf"/>
</dbReference>
<dbReference type="Proteomes" id="UP000245207">
    <property type="component" value="Unassembled WGS sequence"/>
</dbReference>
<dbReference type="InterPro" id="IPR012677">
    <property type="entry name" value="Nucleotide-bd_a/b_plait_sf"/>
</dbReference>
<comment type="caution">
    <text evidence="7">The sequence shown here is derived from an EMBL/GenBank/DDBJ whole genome shotgun (WGS) entry which is preliminary data.</text>
</comment>
<feature type="domain" description="CCHC-type" evidence="6">
    <location>
        <begin position="363"/>
        <end position="378"/>
    </location>
</feature>
<dbReference type="PROSITE" id="PS50102">
    <property type="entry name" value="RRM"/>
    <property type="match status" value="1"/>
</dbReference>